<dbReference type="Gene3D" id="3.40.50.300">
    <property type="entry name" value="P-loop containing nucleotide triphosphate hydrolases"/>
    <property type="match status" value="2"/>
</dbReference>
<dbReference type="InterPro" id="IPR003593">
    <property type="entry name" value="AAA+_ATPase"/>
</dbReference>
<evidence type="ECO:0000256" key="6">
    <source>
        <dbReference type="ARBA" id="ARBA00022989"/>
    </source>
</evidence>
<feature type="transmembrane region" description="Helical" evidence="9">
    <location>
        <begin position="485"/>
        <end position="505"/>
    </location>
</feature>
<keyword evidence="5" id="KW-0067">ATP-binding</keyword>
<evidence type="ECO:0000256" key="4">
    <source>
        <dbReference type="ARBA" id="ARBA00022741"/>
    </source>
</evidence>
<evidence type="ECO:0000256" key="3">
    <source>
        <dbReference type="ARBA" id="ARBA00022692"/>
    </source>
</evidence>
<dbReference type="Proteomes" id="UP001194580">
    <property type="component" value="Unassembled WGS sequence"/>
</dbReference>
<feature type="transmembrane region" description="Helical" evidence="9">
    <location>
        <begin position="12"/>
        <end position="29"/>
    </location>
</feature>
<evidence type="ECO:0000259" key="10">
    <source>
        <dbReference type="PROSITE" id="PS50893"/>
    </source>
</evidence>
<evidence type="ECO:0000259" key="11">
    <source>
        <dbReference type="PROSITE" id="PS50929"/>
    </source>
</evidence>
<feature type="compositionally biased region" description="Acidic residues" evidence="8">
    <location>
        <begin position="47"/>
        <end position="57"/>
    </location>
</feature>
<feature type="transmembrane region" description="Helical" evidence="9">
    <location>
        <begin position="562"/>
        <end position="588"/>
    </location>
</feature>
<organism evidence="12 13">
    <name type="scientific">Linnemannia exigua</name>
    <dbReference type="NCBI Taxonomy" id="604196"/>
    <lineage>
        <taxon>Eukaryota</taxon>
        <taxon>Fungi</taxon>
        <taxon>Fungi incertae sedis</taxon>
        <taxon>Mucoromycota</taxon>
        <taxon>Mortierellomycotina</taxon>
        <taxon>Mortierellomycetes</taxon>
        <taxon>Mortierellales</taxon>
        <taxon>Mortierellaceae</taxon>
        <taxon>Linnemannia</taxon>
    </lineage>
</organism>
<dbReference type="CDD" id="cd18604">
    <property type="entry name" value="ABC_6TM_VMR1_D2_like"/>
    <property type="match status" value="1"/>
</dbReference>
<feature type="region of interest" description="Disordered" evidence="8">
    <location>
        <begin position="415"/>
        <end position="437"/>
    </location>
</feature>
<dbReference type="SMART" id="SM00382">
    <property type="entry name" value="AAA"/>
    <property type="match status" value="2"/>
</dbReference>
<feature type="compositionally biased region" description="Low complexity" evidence="8">
    <location>
        <begin position="971"/>
        <end position="984"/>
    </location>
</feature>
<feature type="domain" description="ABC transporter" evidence="10">
    <location>
        <begin position="1405"/>
        <end position="1693"/>
    </location>
</feature>
<dbReference type="CDD" id="cd03244">
    <property type="entry name" value="ABCC_MRP_domain2"/>
    <property type="match status" value="1"/>
</dbReference>
<dbReference type="InterPro" id="IPR003439">
    <property type="entry name" value="ABC_transporter-like_ATP-bd"/>
</dbReference>
<keyword evidence="4" id="KW-0547">Nucleotide-binding</keyword>
<dbReference type="SUPFAM" id="SSF52540">
    <property type="entry name" value="P-loop containing nucleoside triphosphate hydrolases"/>
    <property type="match status" value="2"/>
</dbReference>
<dbReference type="GO" id="GO:0140359">
    <property type="term" value="F:ABC-type transporter activity"/>
    <property type="evidence" value="ECO:0007669"/>
    <property type="project" value="InterPro"/>
</dbReference>
<feature type="transmembrane region" description="Helical" evidence="9">
    <location>
        <begin position="1226"/>
        <end position="1246"/>
    </location>
</feature>
<feature type="compositionally biased region" description="Basic and acidic residues" evidence="8">
    <location>
        <begin position="990"/>
        <end position="999"/>
    </location>
</feature>
<name>A0AAD4H8W1_9FUNG</name>
<evidence type="ECO:0000256" key="1">
    <source>
        <dbReference type="ARBA" id="ARBA00004370"/>
    </source>
</evidence>
<gene>
    <name evidence="12" type="ORF">BGZ95_004702</name>
</gene>
<evidence type="ECO:0000256" key="5">
    <source>
        <dbReference type="ARBA" id="ARBA00022840"/>
    </source>
</evidence>
<dbReference type="EMBL" id="JAAAIL010000220">
    <property type="protein sequence ID" value="KAG0278107.1"/>
    <property type="molecule type" value="Genomic_DNA"/>
</dbReference>
<feature type="domain" description="ABC transmembrane type-1" evidence="11">
    <location>
        <begin position="1107"/>
        <end position="1365"/>
    </location>
</feature>
<evidence type="ECO:0000256" key="7">
    <source>
        <dbReference type="ARBA" id="ARBA00023136"/>
    </source>
</evidence>
<feature type="transmembrane region" description="Helical" evidence="9">
    <location>
        <begin position="460"/>
        <end position="479"/>
    </location>
</feature>
<feature type="compositionally biased region" description="Low complexity" evidence="8">
    <location>
        <begin position="1546"/>
        <end position="1581"/>
    </location>
</feature>
<dbReference type="SUPFAM" id="SSF90123">
    <property type="entry name" value="ABC transporter transmembrane region"/>
    <property type="match status" value="2"/>
</dbReference>
<feature type="region of interest" description="Disordered" evidence="8">
    <location>
        <begin position="971"/>
        <end position="999"/>
    </location>
</feature>
<dbReference type="CDD" id="cd18596">
    <property type="entry name" value="ABC_6TM_VMR1_D1_like"/>
    <property type="match status" value="1"/>
</dbReference>
<dbReference type="InterPro" id="IPR011527">
    <property type="entry name" value="ABC1_TM_dom"/>
</dbReference>
<keyword evidence="6 9" id="KW-1133">Transmembrane helix</keyword>
<proteinExistence type="predicted"/>
<feature type="transmembrane region" description="Helical" evidence="9">
    <location>
        <begin position="1341"/>
        <end position="1360"/>
    </location>
</feature>
<keyword evidence="13" id="KW-1185">Reference proteome</keyword>
<dbReference type="GO" id="GO:0005524">
    <property type="term" value="F:ATP binding"/>
    <property type="evidence" value="ECO:0007669"/>
    <property type="project" value="UniProtKB-KW"/>
</dbReference>
<comment type="subcellular location">
    <subcellularLocation>
        <location evidence="1">Membrane</location>
    </subcellularLocation>
</comment>
<dbReference type="CDD" id="cd03250">
    <property type="entry name" value="ABCC_MRP_domain1"/>
    <property type="match status" value="1"/>
</dbReference>
<evidence type="ECO:0000256" key="2">
    <source>
        <dbReference type="ARBA" id="ARBA00022448"/>
    </source>
</evidence>
<comment type="caution">
    <text evidence="12">The sequence shown here is derived from an EMBL/GenBank/DDBJ whole genome shotgun (WGS) entry which is preliminary data.</text>
</comment>
<feature type="domain" description="ABC transporter" evidence="10">
    <location>
        <begin position="727"/>
        <end position="972"/>
    </location>
</feature>
<dbReference type="Pfam" id="PF00005">
    <property type="entry name" value="ABC_tran"/>
    <property type="match status" value="2"/>
</dbReference>
<dbReference type="PROSITE" id="PS50929">
    <property type="entry name" value="ABC_TM1F"/>
    <property type="match status" value="2"/>
</dbReference>
<dbReference type="InterPro" id="IPR036640">
    <property type="entry name" value="ABC1_TM_sf"/>
</dbReference>
<accession>A0AAD4H8W1</accession>
<dbReference type="PROSITE" id="PS00211">
    <property type="entry name" value="ABC_TRANSPORTER_1"/>
    <property type="match status" value="2"/>
</dbReference>
<evidence type="ECO:0000256" key="8">
    <source>
        <dbReference type="SAM" id="MobiDB-lite"/>
    </source>
</evidence>
<dbReference type="InterPro" id="IPR017871">
    <property type="entry name" value="ABC_transporter-like_CS"/>
</dbReference>
<feature type="region of interest" description="Disordered" evidence="8">
    <location>
        <begin position="1543"/>
        <end position="1594"/>
    </location>
</feature>
<dbReference type="Gene3D" id="1.20.1560.10">
    <property type="entry name" value="ABC transporter type 1, transmembrane domain"/>
    <property type="match status" value="2"/>
</dbReference>
<feature type="region of interest" description="Disordered" evidence="8">
    <location>
        <begin position="42"/>
        <end position="63"/>
    </location>
</feature>
<dbReference type="GO" id="GO:0016020">
    <property type="term" value="C:membrane"/>
    <property type="evidence" value="ECO:0007669"/>
    <property type="project" value="UniProtKB-SubCell"/>
</dbReference>
<dbReference type="InterPro" id="IPR027417">
    <property type="entry name" value="P-loop_NTPase"/>
</dbReference>
<dbReference type="PROSITE" id="PS50893">
    <property type="entry name" value="ABC_TRANSPORTER_2"/>
    <property type="match status" value="2"/>
</dbReference>
<evidence type="ECO:0000313" key="12">
    <source>
        <dbReference type="EMBL" id="KAG0278107.1"/>
    </source>
</evidence>
<keyword evidence="3 9" id="KW-0812">Transmembrane</keyword>
<feature type="transmembrane region" description="Helical" evidence="9">
    <location>
        <begin position="1202"/>
        <end position="1220"/>
    </location>
</feature>
<sequence length="1721" mass="191155">MKGLLEDGAIQATLPLVYSIASALTLVYLSRKRVHLGQYDALRDSEQQDNDDDDIDAGQESANPTSIAAASTSNASIDVLQAQYQAQQNAGISISLARLGLTFTQLGLIIFTTVSTSTLQFNNSNDAQHRFVTRSITSFGLEEIVQILSWSYILALTLIHLIRPRISYQYWVRPQMDLFYLLQWILSTVSLVMNNEAHEVPVSEWSLGLRLGFGAWLVNLALLWTTIMTRPYQPLTDDASTKKLKTGEIPRLASSEYNSSLYTRLTYAWINSLVYLGFKRTLQDVDLPNLEDSDRADHSIRIYDVQTGKTFSRRLLLSLRWEFFWQFTWAMPWCIMTTASPYCLNKIIQYIECKDCGPPTAAQYIWVFALLGASIVESLCFQTALHYGRRIFVHTTSICNSAVFAKALKRKDMASPVGKEDDKDDGGKKKDDEDKKKDNSANISNLVAVDIKKLEMPFSYFFQMYATPFQFLIAGAQLYNLLGNAALVGVAFMIASYPIPAKLYAMIMKLFKDIMNTKDERMDALNEMLGAIRIVKFFGWEEQFVKKITAAREKELKRTKDSYVQIVFADIVWMLTPLLNMVVILLAYTKLFGNEITASKIFTTLALFNIMRQALNSLPWNIKTTMQAIVSMNRINKFLSDEEIVLDTTVTKLDPKARLSTATLLGSDAAAAKTAGHAAHPTIGFVNASFIWPSKEHEDVDTKDVKKNPSWIQRIKSKFSKKSATPDQEPAVTEAAPIKERFKLKNISADFPVGQLSLVVGPTGSGKSALLLALLGELEKLEGNMYLPRLDYPTGQPPTRSRRHQHRTGGSGIAYVSQTAWLQNTTIRANILFGKEFDQDRYDAVVEGCALVTDFEILESGDNTEIGEQGITLSGGQKQRVSLARAIYSDADVLLLDDCLSAVDSHTGKHLFQTLTGPLLEGRTIVMATHQVQLTLSAASTVLVLDKGEVLGMGTPEEAVSKDWVENVTLSSSAQSSDDSSEISTLNGESKTKKDDTIDDGKAKKKEKISVKLTEEEKKQEGAVAWRVYKTYLNASGGWIFWTGLIGIFFLREIVDVGQNAWLAVWANKMAENTGAFVIKTFNTITPAPLTQAFYAAFAPHDGSEYGIMTMNVFGKGTPETVSVDFYLGIYVLLSICAMILGSLNLYYVVMGGLKASRVLHERLLKSITRAKVRFFDTTPMGRIINRFSSDISTIDDEVSNGIQGLFGCVTTLTGIIVIISLNMPIFLVAAFFIVIIYGVIGALYIPISRDLKRLNSNSKSPILNHFNESLSGLATIRAYGFQKRFLSKNMINLDDNNRTFFLLWSTNRWLHWRVDVVGASVAFITGILVLQNYGLIEPGWAALSLTYSLMFTGNVVWFIRMYAMNEMNLNSVERVVEYMDLESEPAPIIEGSRPPASWPHAGEIKIDHLTMRYAPDTPEVIKDVSLKIHPGEKVGVVGRTGSGKSTLAISLFRFMDPASGSITIDGIDICKIGLQDLRSNLTIIPQDPILFKGTLRSNLDPFGEREDRELWEALRRSHLIPAENKSVLASAAASKRNSLDISSVSEAGPSSGGSKSPASSIKPASSSSSSENSNGIIDSSKITLDTPVKENGSNFSQGQRQLIALARALVRQSKIIVMDEATASVDFETDLKIQMTIREEMADATILTIAHRIRTIADFDRVLVMNAGEVVEFDAPYRLMRQEDSLFRSMCERSSEFEALLAIAEEKERRDLAAGRLVDV</sequence>
<dbReference type="PANTHER" id="PTHR24223">
    <property type="entry name" value="ATP-BINDING CASSETTE SUB-FAMILY C"/>
    <property type="match status" value="1"/>
</dbReference>
<evidence type="ECO:0000256" key="9">
    <source>
        <dbReference type="SAM" id="Phobius"/>
    </source>
</evidence>
<dbReference type="PANTHER" id="PTHR24223:SF356">
    <property type="entry name" value="ATP-BINDING CASSETTE TRANSPORTER ABC4"/>
    <property type="match status" value="1"/>
</dbReference>
<dbReference type="Pfam" id="PF00664">
    <property type="entry name" value="ABC_membrane"/>
    <property type="match status" value="2"/>
</dbReference>
<protein>
    <recommendedName>
        <fullName evidence="14">ABC transporter</fullName>
    </recommendedName>
</protein>
<keyword evidence="2" id="KW-0813">Transport</keyword>
<feature type="transmembrane region" description="Helical" evidence="9">
    <location>
        <begin position="1126"/>
        <end position="1150"/>
    </location>
</feature>
<feature type="transmembrane region" description="Helical" evidence="9">
    <location>
        <begin position="147"/>
        <end position="166"/>
    </location>
</feature>
<dbReference type="GO" id="GO:0016887">
    <property type="term" value="F:ATP hydrolysis activity"/>
    <property type="evidence" value="ECO:0007669"/>
    <property type="project" value="InterPro"/>
</dbReference>
<evidence type="ECO:0000313" key="13">
    <source>
        <dbReference type="Proteomes" id="UP001194580"/>
    </source>
</evidence>
<evidence type="ECO:0008006" key="14">
    <source>
        <dbReference type="Google" id="ProtNLM"/>
    </source>
</evidence>
<keyword evidence="7 9" id="KW-0472">Membrane</keyword>
<dbReference type="InterPro" id="IPR050173">
    <property type="entry name" value="ABC_transporter_C-like"/>
</dbReference>
<reference evidence="12" key="1">
    <citation type="journal article" date="2020" name="Fungal Divers.">
        <title>Resolving the Mortierellaceae phylogeny through synthesis of multi-gene phylogenetics and phylogenomics.</title>
        <authorList>
            <person name="Vandepol N."/>
            <person name="Liber J."/>
            <person name="Desiro A."/>
            <person name="Na H."/>
            <person name="Kennedy M."/>
            <person name="Barry K."/>
            <person name="Grigoriev I.V."/>
            <person name="Miller A.N."/>
            <person name="O'Donnell K."/>
            <person name="Stajich J.E."/>
            <person name="Bonito G."/>
        </authorList>
    </citation>
    <scope>NUCLEOTIDE SEQUENCE</scope>
    <source>
        <strain evidence="12">NRRL 28262</strain>
    </source>
</reference>
<feature type="transmembrane region" description="Helical" evidence="9">
    <location>
        <begin position="96"/>
        <end position="114"/>
    </location>
</feature>
<feature type="transmembrane region" description="Helical" evidence="9">
    <location>
        <begin position="1315"/>
        <end position="1335"/>
    </location>
</feature>
<feature type="domain" description="ABC transmembrane type-1" evidence="11">
    <location>
        <begin position="335"/>
        <end position="627"/>
    </location>
</feature>